<gene>
    <name evidence="1" type="ORF">METZ01_LOCUS407793</name>
</gene>
<protein>
    <submittedName>
        <fullName evidence="1">Uncharacterized protein</fullName>
    </submittedName>
</protein>
<sequence>KHIENLRTLCVPNSSLGLSRYKISGAQPPYHIQIIDKSNPIKNIEIIVVVIEKGEVELVRNAEEVRLDCLQKNTPLYKALSDGTNRGFVFIFSTHPTLEKEKSPVVKYGTSAASVDPQRTADHESSPDGYIRFHDGNTLVGWDSKPPPSGSVMHQRSIPIQEPTISNLQGQKNNRKKILSFIQQLIQSGTGEDLKHVLEQVSEKKGSSVPNLIDHDEGEEIEFLLSELEIEYEPPINVSEELGYKGEKDFDVDKMHFEEKYSMKSDSLETFQSGMVELK</sequence>
<feature type="non-terminal residue" evidence="1">
    <location>
        <position position="279"/>
    </location>
</feature>
<accession>A0A382W8A4</accession>
<organism evidence="1">
    <name type="scientific">marine metagenome</name>
    <dbReference type="NCBI Taxonomy" id="408172"/>
    <lineage>
        <taxon>unclassified sequences</taxon>
        <taxon>metagenomes</taxon>
        <taxon>ecological metagenomes</taxon>
    </lineage>
</organism>
<feature type="non-terminal residue" evidence="1">
    <location>
        <position position="1"/>
    </location>
</feature>
<dbReference type="EMBL" id="UINC01157768">
    <property type="protein sequence ID" value="SVD54939.1"/>
    <property type="molecule type" value="Genomic_DNA"/>
</dbReference>
<reference evidence="1" key="1">
    <citation type="submission" date="2018-05" db="EMBL/GenBank/DDBJ databases">
        <authorList>
            <person name="Lanie J.A."/>
            <person name="Ng W.-L."/>
            <person name="Kazmierczak K.M."/>
            <person name="Andrzejewski T.M."/>
            <person name="Davidsen T.M."/>
            <person name="Wayne K.J."/>
            <person name="Tettelin H."/>
            <person name="Glass J.I."/>
            <person name="Rusch D."/>
            <person name="Podicherti R."/>
            <person name="Tsui H.-C.T."/>
            <person name="Winkler M.E."/>
        </authorList>
    </citation>
    <scope>NUCLEOTIDE SEQUENCE</scope>
</reference>
<proteinExistence type="predicted"/>
<name>A0A382W8A4_9ZZZZ</name>
<dbReference type="AlphaFoldDB" id="A0A382W8A4"/>
<evidence type="ECO:0000313" key="1">
    <source>
        <dbReference type="EMBL" id="SVD54939.1"/>
    </source>
</evidence>